<organism evidence="2 3">
    <name type="scientific">Tribonema minus</name>
    <dbReference type="NCBI Taxonomy" id="303371"/>
    <lineage>
        <taxon>Eukaryota</taxon>
        <taxon>Sar</taxon>
        <taxon>Stramenopiles</taxon>
        <taxon>Ochrophyta</taxon>
        <taxon>PX clade</taxon>
        <taxon>Xanthophyceae</taxon>
        <taxon>Tribonematales</taxon>
        <taxon>Tribonemataceae</taxon>
        <taxon>Tribonema</taxon>
    </lineage>
</organism>
<dbReference type="Proteomes" id="UP000664859">
    <property type="component" value="Unassembled WGS sequence"/>
</dbReference>
<sequence length="484" mass="52248">MRASLGASSDGGVPLRKTPPPSSAQLCMPHASPPVLDLQDVFSRACCLLNPHVGSAAAAGGREALPHHEQSPSCKDVGSEASAAASCSPTASLTGSDTCSASSNMVDTSSGSVSPEDSDPEDCSCSRRTWNYSSASEYHGEEHGGWQSRATFMQQQYQQRARPMRQQHMGAAAAWDAQMQQQMAMLQQPTFWQHMQMHAHAQHQQQEQQQQRNHHAYLGQQLPPFGSANSQPYFQPQQQQQPPLHHGRVSQEYRRGDREPRRAEGGGGGFRFAPMSVYADLRCRSDRLRRHQHQHSMSPVPLPPQLLLPSYPARGSYPYGGAHHSHSPTPLAQRGVSARQHAWAEVSSSGGGGSGGAAASCDVEVMRQHCLSMHAHVQAQSQPLFIVPVPAACGASYRSSSSRPAAGAPRPGGGGGSSCADDEDRLLDEALAALYEDTERALCRHAGEVMAGKQRAAKRATERWLATQTQAQRDAYMQRVGLSS</sequence>
<feature type="compositionally biased region" description="Low complexity" evidence="1">
    <location>
        <begin position="398"/>
        <end position="409"/>
    </location>
</feature>
<feature type="compositionally biased region" description="Polar residues" evidence="1">
    <location>
        <begin position="93"/>
        <end position="115"/>
    </location>
</feature>
<feature type="region of interest" description="Disordered" evidence="1">
    <location>
        <begin position="93"/>
        <end position="126"/>
    </location>
</feature>
<evidence type="ECO:0000313" key="3">
    <source>
        <dbReference type="Proteomes" id="UP000664859"/>
    </source>
</evidence>
<evidence type="ECO:0000256" key="1">
    <source>
        <dbReference type="SAM" id="MobiDB-lite"/>
    </source>
</evidence>
<keyword evidence="3" id="KW-1185">Reference proteome</keyword>
<accession>A0A835Z5R7</accession>
<feature type="compositionally biased region" description="Basic and acidic residues" evidence="1">
    <location>
        <begin position="249"/>
        <end position="264"/>
    </location>
</feature>
<feature type="compositionally biased region" description="Low complexity" evidence="1">
    <location>
        <begin position="231"/>
        <end position="243"/>
    </location>
</feature>
<name>A0A835Z5R7_9STRA</name>
<dbReference type="AlphaFoldDB" id="A0A835Z5R7"/>
<protein>
    <submittedName>
        <fullName evidence="2">Uncharacterized protein</fullName>
    </submittedName>
</protein>
<reference evidence="2" key="1">
    <citation type="submission" date="2021-02" db="EMBL/GenBank/DDBJ databases">
        <title>First Annotated Genome of the Yellow-green Alga Tribonema minus.</title>
        <authorList>
            <person name="Mahan K.M."/>
        </authorList>
    </citation>
    <scope>NUCLEOTIDE SEQUENCE</scope>
    <source>
        <strain evidence="2">UTEX B ZZ1240</strain>
    </source>
</reference>
<gene>
    <name evidence="2" type="ORF">JKP88DRAFT_244258</name>
</gene>
<feature type="region of interest" description="Disordered" evidence="1">
    <location>
        <begin position="219"/>
        <end position="271"/>
    </location>
</feature>
<feature type="region of interest" description="Disordered" evidence="1">
    <location>
        <begin position="1"/>
        <end position="25"/>
    </location>
</feature>
<evidence type="ECO:0000313" key="2">
    <source>
        <dbReference type="EMBL" id="KAG5186187.1"/>
    </source>
</evidence>
<comment type="caution">
    <text evidence="2">The sequence shown here is derived from an EMBL/GenBank/DDBJ whole genome shotgun (WGS) entry which is preliminary data.</text>
</comment>
<proteinExistence type="predicted"/>
<dbReference type="EMBL" id="JAFCMP010000113">
    <property type="protein sequence ID" value="KAG5186187.1"/>
    <property type="molecule type" value="Genomic_DNA"/>
</dbReference>
<feature type="region of interest" description="Disordered" evidence="1">
    <location>
        <begin position="398"/>
        <end position="421"/>
    </location>
</feature>